<evidence type="ECO:0000259" key="2">
    <source>
        <dbReference type="Pfam" id="PF26449"/>
    </source>
</evidence>
<proteinExistence type="predicted"/>
<dbReference type="EMBL" id="PFCQ01000006">
    <property type="protein sequence ID" value="PIR68406.1"/>
    <property type="molecule type" value="Genomic_DNA"/>
</dbReference>
<sequence>MIESFVFFLYQAFLAILPPIAVLILGYITFKIWLHYIQQDFISGIEFVVLEIIPPRDVLRSPKAMELFISNALYHWSNKGGREEYWQGAVWFWFSLEIASIEGQVHFYIRTPSRLKELIETQMYAQYPQSQVKVVEDYTLAVDEISPKSEWNGWGCEFGLKKHEAFPIKTYVDYGLDKDPKEEYKVDPISPVIELFGSLGKGEQAWVQIIVTPSKRAYHTPGTYFGTHDWVAEAKMEMKKRLMPYTRLQKSIIEGQYAQEIRTPDYLKDVIKGMTAKTEKLGFETGIRLMYVAKKESFRMNTRRNIRLIFRQYAKPDSNQFERINSAQADAYSGTFSASERTVMLLANRMLHEYRERAFFHLPMRHHLFSQVTIPWPWSGIVKAFVHHQTYVLNTEELATIYHFPGQILKVPTLERIESKEAAPPTNLPV</sequence>
<organism evidence="3 4">
    <name type="scientific">Candidatus Nomurabacteria bacterium CG10_big_fil_rev_8_21_14_0_10_35_16</name>
    <dbReference type="NCBI Taxonomy" id="1974731"/>
    <lineage>
        <taxon>Bacteria</taxon>
        <taxon>Candidatus Nomuraibacteriota</taxon>
    </lineage>
</organism>
<keyword evidence="1" id="KW-0812">Transmembrane</keyword>
<comment type="caution">
    <text evidence="3">The sequence shown here is derived from an EMBL/GenBank/DDBJ whole genome shotgun (WGS) entry which is preliminary data.</text>
</comment>
<reference evidence="4" key="1">
    <citation type="submission" date="2017-09" db="EMBL/GenBank/DDBJ databases">
        <title>Depth-based differentiation of microbial function through sediment-hosted aquifers and enrichment of novel symbionts in the deep terrestrial subsurface.</title>
        <authorList>
            <person name="Probst A.J."/>
            <person name="Ladd B."/>
            <person name="Jarett J.K."/>
            <person name="Geller-Mcgrath D.E."/>
            <person name="Sieber C.M.K."/>
            <person name="Emerson J.B."/>
            <person name="Anantharaman K."/>
            <person name="Thomas B.C."/>
            <person name="Malmstrom R."/>
            <person name="Stieglmeier M."/>
            <person name="Klingl A."/>
            <person name="Woyke T."/>
            <person name="Ryan C.M."/>
            <person name="Banfield J.F."/>
        </authorList>
    </citation>
    <scope>NUCLEOTIDE SEQUENCE [LARGE SCALE GENOMIC DNA]</scope>
</reference>
<dbReference type="Pfam" id="PF26449">
    <property type="entry name" value="DUF8128"/>
    <property type="match status" value="1"/>
</dbReference>
<name>A0A2H0TBL8_9BACT</name>
<feature type="domain" description="DUF8128" evidence="2">
    <location>
        <begin position="95"/>
        <end position="328"/>
    </location>
</feature>
<gene>
    <name evidence="3" type="ORF">COU49_01295</name>
</gene>
<evidence type="ECO:0000313" key="4">
    <source>
        <dbReference type="Proteomes" id="UP000230094"/>
    </source>
</evidence>
<dbReference type="AlphaFoldDB" id="A0A2H0TBL8"/>
<dbReference type="InterPro" id="IPR058441">
    <property type="entry name" value="DUF8128"/>
</dbReference>
<evidence type="ECO:0000256" key="1">
    <source>
        <dbReference type="SAM" id="Phobius"/>
    </source>
</evidence>
<keyword evidence="1" id="KW-1133">Transmembrane helix</keyword>
<keyword evidence="1" id="KW-0472">Membrane</keyword>
<feature type="transmembrane region" description="Helical" evidence="1">
    <location>
        <begin position="6"/>
        <end position="30"/>
    </location>
</feature>
<accession>A0A2H0TBL8</accession>
<protein>
    <recommendedName>
        <fullName evidence="2">DUF8128 domain-containing protein</fullName>
    </recommendedName>
</protein>
<dbReference type="Proteomes" id="UP000230094">
    <property type="component" value="Unassembled WGS sequence"/>
</dbReference>
<evidence type="ECO:0000313" key="3">
    <source>
        <dbReference type="EMBL" id="PIR68406.1"/>
    </source>
</evidence>